<feature type="region of interest" description="Disordered" evidence="1">
    <location>
        <begin position="444"/>
        <end position="483"/>
    </location>
</feature>
<feature type="compositionally biased region" description="Basic and acidic residues" evidence="1">
    <location>
        <begin position="808"/>
        <end position="820"/>
    </location>
</feature>
<feature type="region of interest" description="Disordered" evidence="1">
    <location>
        <begin position="125"/>
        <end position="192"/>
    </location>
</feature>
<dbReference type="InterPro" id="IPR026085">
    <property type="entry name" value="ATF7-int"/>
</dbReference>
<dbReference type="PANTHER" id="PTHR23210">
    <property type="entry name" value="ACTIVATING TRANSCRIPTION FACTOR 7 INTERACTING PROTEIN"/>
    <property type="match status" value="1"/>
</dbReference>
<feature type="compositionally biased region" description="Basic and acidic residues" evidence="1">
    <location>
        <begin position="278"/>
        <end position="289"/>
    </location>
</feature>
<keyword evidence="4" id="KW-1185">Reference proteome</keyword>
<feature type="domain" description="Activating transcription factor 7-interacting protein Fn3" evidence="2">
    <location>
        <begin position="883"/>
        <end position="982"/>
    </location>
</feature>
<protein>
    <recommendedName>
        <fullName evidence="2">Activating transcription factor 7-interacting protein Fn3 domain-containing protein</fullName>
    </recommendedName>
</protein>
<evidence type="ECO:0000259" key="2">
    <source>
        <dbReference type="Pfam" id="PF16794"/>
    </source>
</evidence>
<feature type="compositionally biased region" description="Polar residues" evidence="1">
    <location>
        <begin position="158"/>
        <end position="181"/>
    </location>
</feature>
<dbReference type="Proteomes" id="UP001152798">
    <property type="component" value="Chromosome 4"/>
</dbReference>
<dbReference type="OrthoDB" id="2434995at2759"/>
<accession>A0A9P0HBI0</accession>
<feature type="compositionally biased region" description="Basic and acidic residues" evidence="1">
    <location>
        <begin position="128"/>
        <end position="140"/>
    </location>
</feature>
<dbReference type="GO" id="GO:0003712">
    <property type="term" value="F:transcription coregulator activity"/>
    <property type="evidence" value="ECO:0007669"/>
    <property type="project" value="TreeGrafter"/>
</dbReference>
<organism evidence="3 4">
    <name type="scientific">Nezara viridula</name>
    <name type="common">Southern green stink bug</name>
    <name type="synonym">Cimex viridulus</name>
    <dbReference type="NCBI Taxonomy" id="85310"/>
    <lineage>
        <taxon>Eukaryota</taxon>
        <taxon>Metazoa</taxon>
        <taxon>Ecdysozoa</taxon>
        <taxon>Arthropoda</taxon>
        <taxon>Hexapoda</taxon>
        <taxon>Insecta</taxon>
        <taxon>Pterygota</taxon>
        <taxon>Neoptera</taxon>
        <taxon>Paraneoptera</taxon>
        <taxon>Hemiptera</taxon>
        <taxon>Heteroptera</taxon>
        <taxon>Panheteroptera</taxon>
        <taxon>Pentatomomorpha</taxon>
        <taxon>Pentatomoidea</taxon>
        <taxon>Pentatomidae</taxon>
        <taxon>Pentatominae</taxon>
        <taxon>Nezara</taxon>
    </lineage>
</organism>
<feature type="region of interest" description="Disordered" evidence="1">
    <location>
        <begin position="648"/>
        <end position="727"/>
    </location>
</feature>
<feature type="compositionally biased region" description="Low complexity" evidence="1">
    <location>
        <begin position="455"/>
        <end position="470"/>
    </location>
</feature>
<dbReference type="GO" id="GO:0005634">
    <property type="term" value="C:nucleus"/>
    <property type="evidence" value="ECO:0007669"/>
    <property type="project" value="TreeGrafter"/>
</dbReference>
<dbReference type="PANTHER" id="PTHR23210:SF26">
    <property type="entry name" value="ACTIVATING TRANSCRIPTION FACTOR 7-INTERACTING PROTEIN 1"/>
    <property type="match status" value="1"/>
</dbReference>
<feature type="compositionally biased region" description="Polar residues" evidence="1">
    <location>
        <begin position="290"/>
        <end position="317"/>
    </location>
</feature>
<dbReference type="GO" id="GO:0005667">
    <property type="term" value="C:transcription regulator complex"/>
    <property type="evidence" value="ECO:0007669"/>
    <property type="project" value="TreeGrafter"/>
</dbReference>
<feature type="region of interest" description="Disordered" evidence="1">
    <location>
        <begin position="232"/>
        <end position="254"/>
    </location>
</feature>
<dbReference type="GO" id="GO:0006355">
    <property type="term" value="P:regulation of DNA-templated transcription"/>
    <property type="evidence" value="ECO:0007669"/>
    <property type="project" value="TreeGrafter"/>
</dbReference>
<evidence type="ECO:0000256" key="1">
    <source>
        <dbReference type="SAM" id="MobiDB-lite"/>
    </source>
</evidence>
<dbReference type="AlphaFoldDB" id="A0A9P0HBI0"/>
<gene>
    <name evidence="3" type="ORF">NEZAVI_LOCUS8693</name>
</gene>
<sequence>MPSSHLRMEEATSIIASKPISDKFVRQEIDDLDDFVLQIDENEINNEIKANGLVEDVAIDVVKQMENNEEKITKPLNTHLETEVSEKCGTNIELEEESDKKSCGLEDENESIGTAKINVLCDEQNAETESKNNSEKDLNIDKNVNAVSNKSDSENDTNKTTVEPSNDSENNGVEENKTPSMESCDITGENEELNLNESVKADSQQVKDETNEFIAENLESVDKELDTLLSMEPDISNDQPSNISEPMEVDPSPNELPVVKMITIEHSPSVALELQNHDDKMDSESDVNDHNSAPDSPTITMHSPQTLNDLDENSSSGDGFLKEKTVKGFSNICRSEGETNDTTKEEFIYHKVKHIQISAQSNILKEKIDPEKRLKREADEETSANDQIKKIKLDKGEEIKEGQKIKLDKGEEIKEGQKIKLDKGEEIKEGLTVENNLEENGGLKPIKTLKKEPVSDSGSSYDSGSSTGNDSSDESVDMNGTDPLNEMIKIKNKLVKEEYSPEELKEVMEGRKKLFSNYFEGKTEITVNRYVLEEMVMTQVIEMISYKTDVGQLRQKCRILQNEQIRLNQMVTALKRQADNARLIIKKLIDEKSNSKNWTHTAIPLKVTRSVGLQVCTCGSMTVRSKFSEKEIKPIKPETVVTKNTCNISSKTDKDSNVSKVGPFDNKENISSNVEKDASNKDSSTTDDVVIVSVTENNSTSSSAIKDKSNNSTMKKSFEAPKNGTMPTEKVVRKPLNVEYTKSPTVANKTSVVSNQKKLSTDNSLVEKESSQTLKTDVSEIIDLTDKEDHPVKKLEAASKQIPASISSEKHPTGIVEKSKKTISSQPSPLVAVNGIKKSSLPSSTATNKKSLDIAPAADLVNSYDHLPKYPVSPKYPPNIIKPPRPILRIGKNTSGKQGIMLSWSFEGGRNPPNIEEYQLFAYQESKNSEKLKTDTWKKVGDIKALPLPMACFLTQFVEGHKYHFIVRAVDTQKRLGDFSLPGSIILHAAGQPPSAS</sequence>
<feature type="compositionally biased region" description="Low complexity" evidence="1">
    <location>
        <begin position="682"/>
        <end position="703"/>
    </location>
</feature>
<proteinExistence type="predicted"/>
<name>A0A9P0HBI0_NEZVI</name>
<reference evidence="3" key="1">
    <citation type="submission" date="2022-01" db="EMBL/GenBank/DDBJ databases">
        <authorList>
            <person name="King R."/>
        </authorList>
    </citation>
    <scope>NUCLEOTIDE SEQUENCE</scope>
</reference>
<dbReference type="Pfam" id="PF16794">
    <property type="entry name" value="fn3_4"/>
    <property type="match status" value="1"/>
</dbReference>
<feature type="region of interest" description="Disordered" evidence="1">
    <location>
        <begin position="278"/>
        <end position="322"/>
    </location>
</feature>
<dbReference type="InterPro" id="IPR056565">
    <property type="entry name" value="Fn3_ATF7IP"/>
</dbReference>
<evidence type="ECO:0000313" key="3">
    <source>
        <dbReference type="EMBL" id="CAH1399195.1"/>
    </source>
</evidence>
<dbReference type="EMBL" id="OV725080">
    <property type="protein sequence ID" value="CAH1399195.1"/>
    <property type="molecule type" value="Genomic_DNA"/>
</dbReference>
<evidence type="ECO:0000313" key="4">
    <source>
        <dbReference type="Proteomes" id="UP001152798"/>
    </source>
</evidence>
<feature type="region of interest" description="Disordered" evidence="1">
    <location>
        <begin position="798"/>
        <end position="822"/>
    </location>
</feature>